<dbReference type="EMBL" id="JAACJM010000032">
    <property type="protein sequence ID" value="KAF5364592.1"/>
    <property type="molecule type" value="Genomic_DNA"/>
</dbReference>
<dbReference type="OrthoDB" id="10260017at2759"/>
<organism evidence="2 3">
    <name type="scientific">Tetrapyrgos nigripes</name>
    <dbReference type="NCBI Taxonomy" id="182062"/>
    <lineage>
        <taxon>Eukaryota</taxon>
        <taxon>Fungi</taxon>
        <taxon>Dikarya</taxon>
        <taxon>Basidiomycota</taxon>
        <taxon>Agaricomycotina</taxon>
        <taxon>Agaricomycetes</taxon>
        <taxon>Agaricomycetidae</taxon>
        <taxon>Agaricales</taxon>
        <taxon>Marasmiineae</taxon>
        <taxon>Marasmiaceae</taxon>
        <taxon>Tetrapyrgos</taxon>
    </lineage>
</organism>
<protein>
    <recommendedName>
        <fullName evidence="4">Arylamine N-acetyltransferase</fullName>
    </recommendedName>
</protein>
<dbReference type="Gene3D" id="3.30.2140.20">
    <property type="match status" value="1"/>
</dbReference>
<dbReference type="InterPro" id="IPR038765">
    <property type="entry name" value="Papain-like_cys_pep_sf"/>
</dbReference>
<comment type="caution">
    <text evidence="2">The sequence shown here is derived from an EMBL/GenBank/DDBJ whole genome shotgun (WGS) entry which is preliminary data.</text>
</comment>
<evidence type="ECO:0000313" key="2">
    <source>
        <dbReference type="EMBL" id="KAF5364592.1"/>
    </source>
</evidence>
<proteinExistence type="inferred from homology"/>
<dbReference type="PANTHER" id="PTHR11786">
    <property type="entry name" value="N-HYDROXYARYLAMINE O-ACETYLTRANSFERASE"/>
    <property type="match status" value="1"/>
</dbReference>
<accession>A0A8H5GGH9</accession>
<evidence type="ECO:0008006" key="4">
    <source>
        <dbReference type="Google" id="ProtNLM"/>
    </source>
</evidence>
<evidence type="ECO:0000256" key="1">
    <source>
        <dbReference type="ARBA" id="ARBA00006547"/>
    </source>
</evidence>
<gene>
    <name evidence="2" type="ORF">D9758_005583</name>
</gene>
<keyword evidence="3" id="KW-1185">Reference proteome</keyword>
<evidence type="ECO:0000313" key="3">
    <source>
        <dbReference type="Proteomes" id="UP000559256"/>
    </source>
</evidence>
<dbReference type="InterPro" id="IPR053710">
    <property type="entry name" value="Arylamine_NAT_domain_sf"/>
</dbReference>
<dbReference type="Proteomes" id="UP000559256">
    <property type="component" value="Unassembled WGS sequence"/>
</dbReference>
<reference evidence="2 3" key="1">
    <citation type="journal article" date="2020" name="ISME J.">
        <title>Uncovering the hidden diversity of litter-decomposition mechanisms in mushroom-forming fungi.</title>
        <authorList>
            <person name="Floudas D."/>
            <person name="Bentzer J."/>
            <person name="Ahren D."/>
            <person name="Johansson T."/>
            <person name="Persson P."/>
            <person name="Tunlid A."/>
        </authorList>
    </citation>
    <scope>NUCLEOTIDE SEQUENCE [LARGE SCALE GENOMIC DNA]</scope>
    <source>
        <strain evidence="2 3">CBS 291.85</strain>
    </source>
</reference>
<dbReference type="Pfam" id="PF00797">
    <property type="entry name" value="Acetyltransf_2"/>
    <property type="match status" value="1"/>
</dbReference>
<name>A0A8H5GGH9_9AGAR</name>
<dbReference type="SUPFAM" id="SSF54001">
    <property type="entry name" value="Cysteine proteinases"/>
    <property type="match status" value="1"/>
</dbReference>
<dbReference type="InterPro" id="IPR001447">
    <property type="entry name" value="Arylamine_N-AcTrfase"/>
</dbReference>
<comment type="similarity">
    <text evidence="1">Belongs to the arylamine N-acetyltransferase family.</text>
</comment>
<dbReference type="GO" id="GO:0016407">
    <property type="term" value="F:acetyltransferase activity"/>
    <property type="evidence" value="ECO:0007669"/>
    <property type="project" value="InterPro"/>
</dbReference>
<sequence length="289" mass="32514">MHYTSSRTMDITPEGLFQRLVVEGNGHYCFGLNTLFMEMIRGLGYREDKRATDTKLASHLVPLHRMVVFVQPKDGNETYLTDACGGGSCITNPILLANGQTVMGTSPTETHTLVRSAHPKSSLESSPRGPNASVEWHLIIRHKKPSGDLSERVCYSFLEDEFFQTDFDSANVSVYSEERGYFVNNLICSKCFWLSADEMEMLAESGPKRNGGNASKKITNASVPLTHRYMGRLGMEGNTVRRHVGPRSEIIRIMKMEMDRIEALRDIFGVDIPPQDICFMKDRVPALDR</sequence>
<dbReference type="PANTHER" id="PTHR11786:SF0">
    <property type="entry name" value="ARYLAMINE N-ACETYLTRANSFERASE 4-RELATED"/>
    <property type="match status" value="1"/>
</dbReference>
<dbReference type="AlphaFoldDB" id="A0A8H5GGH9"/>